<organism evidence="5">
    <name type="scientific">Haptolina ericina</name>
    <dbReference type="NCBI Taxonomy" id="156174"/>
    <lineage>
        <taxon>Eukaryota</taxon>
        <taxon>Haptista</taxon>
        <taxon>Haptophyta</taxon>
        <taxon>Prymnesiophyceae</taxon>
        <taxon>Prymnesiales</taxon>
        <taxon>Prymnesiaceae</taxon>
        <taxon>Haptolina</taxon>
    </lineage>
</organism>
<evidence type="ECO:0000256" key="2">
    <source>
        <dbReference type="ARBA" id="ARBA00022737"/>
    </source>
</evidence>
<evidence type="ECO:0000313" key="5">
    <source>
        <dbReference type="EMBL" id="CAE0104624.1"/>
    </source>
</evidence>
<protein>
    <recommendedName>
        <fullName evidence="4">BTB domain-containing protein</fullName>
    </recommendedName>
</protein>
<evidence type="ECO:0000256" key="1">
    <source>
        <dbReference type="ARBA" id="ARBA00022441"/>
    </source>
</evidence>
<dbReference type="Pfam" id="PF07707">
    <property type="entry name" value="BACK"/>
    <property type="match status" value="1"/>
</dbReference>
<proteinExistence type="predicted"/>
<sequence>MGSAFGRHHPPCLAGAPRLATMGGRKRTRASVAAPSTGDQPDIVTLTSKEGEADALRSNLAVLWREGTLCDVTLIASARHFPAHRLVLAAASPYMKALLAGEHFAESTAKEFELPELSASAFECVLEFIYTRQCVLPSESLQEVLQAACRLQVEGLQTAAESAVIDRISPSVCLDIWELADRLSLAPLIAGAKKVALQSFSEVVATGTYVELPASRLDELLADDRLNVETEQIAFAALERWVAAQAPPASSQVVGGLLSRVRFALIDSNEFRRKLEASPMVQAHPMVLVSAYREERNGEATPRTRRRKSMLPKTFSSFEEVKVWFAAGKRVRVMSDEGFVSEECKASDSLGWCTEMSNLLNTVWKIDGIDDTDESVELDGWGLPYTTLWQEDEDEAVQSC</sequence>
<dbReference type="Pfam" id="PF00651">
    <property type="entry name" value="BTB"/>
    <property type="match status" value="1"/>
</dbReference>
<dbReference type="PROSITE" id="PS50097">
    <property type="entry name" value="BTB"/>
    <property type="match status" value="1"/>
</dbReference>
<dbReference type="PANTHER" id="PTHR24412">
    <property type="entry name" value="KELCH PROTEIN"/>
    <property type="match status" value="1"/>
</dbReference>
<dbReference type="PANTHER" id="PTHR24412:SF489">
    <property type="entry name" value="RING FINGER DOMAIN AND KELCH REPEAT-CONTAINING PROTEIN DDB_G0271372"/>
    <property type="match status" value="1"/>
</dbReference>
<accession>A0A7S3AJH0</accession>
<feature type="domain" description="BTB" evidence="4">
    <location>
        <begin position="70"/>
        <end position="138"/>
    </location>
</feature>
<keyword evidence="2" id="KW-0677">Repeat</keyword>
<evidence type="ECO:0000259" key="4">
    <source>
        <dbReference type="PROSITE" id="PS50097"/>
    </source>
</evidence>
<dbReference type="SMART" id="SM00225">
    <property type="entry name" value="BTB"/>
    <property type="match status" value="1"/>
</dbReference>
<dbReference type="EMBL" id="HBHX01009518">
    <property type="protein sequence ID" value="CAE0104624.1"/>
    <property type="molecule type" value="Transcribed_RNA"/>
</dbReference>
<dbReference type="InterPro" id="IPR011705">
    <property type="entry name" value="BACK"/>
</dbReference>
<keyword evidence="1" id="KW-0880">Kelch repeat</keyword>
<feature type="region of interest" description="Disordered" evidence="3">
    <location>
        <begin position="1"/>
        <end position="39"/>
    </location>
</feature>
<dbReference type="Gene3D" id="3.30.710.10">
    <property type="entry name" value="Potassium Channel Kv1.1, Chain A"/>
    <property type="match status" value="1"/>
</dbReference>
<dbReference type="AlphaFoldDB" id="A0A7S3AJH0"/>
<evidence type="ECO:0000256" key="3">
    <source>
        <dbReference type="SAM" id="MobiDB-lite"/>
    </source>
</evidence>
<dbReference type="SUPFAM" id="SSF54695">
    <property type="entry name" value="POZ domain"/>
    <property type="match status" value="1"/>
</dbReference>
<feature type="compositionally biased region" description="Basic residues" evidence="3">
    <location>
        <begin position="1"/>
        <end position="10"/>
    </location>
</feature>
<name>A0A7S3AJH0_9EUKA</name>
<gene>
    <name evidence="5" type="ORF">HERI1096_LOCUS5282</name>
</gene>
<dbReference type="CDD" id="cd18186">
    <property type="entry name" value="BTB_POZ_ZBTB_KLHL-like"/>
    <property type="match status" value="1"/>
</dbReference>
<dbReference type="Gene3D" id="1.25.40.420">
    <property type="match status" value="1"/>
</dbReference>
<dbReference type="InterPro" id="IPR000210">
    <property type="entry name" value="BTB/POZ_dom"/>
</dbReference>
<dbReference type="SMART" id="SM00875">
    <property type="entry name" value="BACK"/>
    <property type="match status" value="1"/>
</dbReference>
<dbReference type="InterPro" id="IPR011333">
    <property type="entry name" value="SKP1/BTB/POZ_sf"/>
</dbReference>
<reference evidence="5" key="1">
    <citation type="submission" date="2021-01" db="EMBL/GenBank/DDBJ databases">
        <authorList>
            <person name="Corre E."/>
            <person name="Pelletier E."/>
            <person name="Niang G."/>
            <person name="Scheremetjew M."/>
            <person name="Finn R."/>
            <person name="Kale V."/>
            <person name="Holt S."/>
            <person name="Cochrane G."/>
            <person name="Meng A."/>
            <person name="Brown T."/>
            <person name="Cohen L."/>
        </authorList>
    </citation>
    <scope>NUCLEOTIDE SEQUENCE</scope>
    <source>
        <strain evidence="5">CCMP281</strain>
    </source>
</reference>